<evidence type="ECO:0000259" key="6">
    <source>
        <dbReference type="Pfam" id="PF07732"/>
    </source>
</evidence>
<dbReference type="InterPro" id="IPR006311">
    <property type="entry name" value="TAT_signal"/>
</dbReference>
<dbReference type="InterPro" id="IPR011707">
    <property type="entry name" value="Cu-oxidase-like_N"/>
</dbReference>
<evidence type="ECO:0000256" key="3">
    <source>
        <dbReference type="ARBA" id="ARBA00023008"/>
    </source>
</evidence>
<accession>A4X2K5</accession>
<dbReference type="eggNOG" id="COG2132">
    <property type="taxonomic scope" value="Bacteria"/>
</dbReference>
<sequence>MALLLTRRHLLAGTAGAVGLAGTAGIVAVAAERAAPKLVDPHAEAIRRAELARRRSGAATVRATLNPRPVTLDLGGVTVDTWGYAEAATGPLIRAKAGDRLRVDVVNDLPTDTSVHWHGVAMRNDMDGVPGVTQDPIGAGGHFTYEFILPDPGTYFYHPHSGVQLDRALHGVLIVDDPNDAGRYDQEWIVVLDDWVDGTGRTPDDVLAALGADMSGMHGGHGMPGMNHGAGMPMGGGEMETMMSPLLGGAGDIDYPHYLINGRVPAAPVTLTARPRQRVRIRLVNAASDTAFRVALGGHRLTVTHSDGFPVVPDVTDALVVGMGERVDVEVVVADGAFPLVAVAEGKTGQALAVVRTGGGRPPSAQVRAAELDRRVILTNQLRADDSVQLPQRSPDRTHDLVLGGSMMPYRWTINGKTFGDAESLLVREGERVRLRMVNQTMMFHPMHVHGHTFALRDGGPRKDTVIVTPRQTVTVDLDADNPGQWMTHCHNIYHAETGMMINLAYQL</sequence>
<dbReference type="AlphaFoldDB" id="A4X2K5"/>
<keyword evidence="2" id="KW-0560">Oxidoreductase</keyword>
<keyword evidence="1" id="KW-0479">Metal-binding</keyword>
<dbReference type="InterPro" id="IPR008972">
    <property type="entry name" value="Cupredoxin"/>
</dbReference>
<dbReference type="SUPFAM" id="SSF49503">
    <property type="entry name" value="Cupredoxins"/>
    <property type="match status" value="3"/>
</dbReference>
<feature type="domain" description="Plastocyanin-like" evidence="5">
    <location>
        <begin position="401"/>
        <end position="505"/>
    </location>
</feature>
<dbReference type="InterPro" id="IPR011706">
    <property type="entry name" value="Cu-oxidase_C"/>
</dbReference>
<dbReference type="PROSITE" id="PS00080">
    <property type="entry name" value="MULTICOPPER_OXIDASE2"/>
    <property type="match status" value="1"/>
</dbReference>
<dbReference type="PANTHER" id="PTHR11709">
    <property type="entry name" value="MULTI-COPPER OXIDASE"/>
    <property type="match status" value="1"/>
</dbReference>
<keyword evidence="8" id="KW-1185">Reference proteome</keyword>
<dbReference type="CDD" id="cd13861">
    <property type="entry name" value="CuRO_1_CumA_like"/>
    <property type="match status" value="1"/>
</dbReference>
<reference evidence="8" key="1">
    <citation type="journal article" date="2007" name="Proc. Natl. Acad. Sci. U.S.A.">
        <title>Genome sequencing reveals complex secondary metabolome in the marine actinomycete Salinispora tropica.</title>
        <authorList>
            <person name="Udwary D.W."/>
            <person name="Zeigler L."/>
            <person name="Asolkar R.N."/>
            <person name="Singan V."/>
            <person name="Lapidus A."/>
            <person name="Fenical W."/>
            <person name="Jensen P.R."/>
            <person name="Moore B.S."/>
        </authorList>
    </citation>
    <scope>NUCLEOTIDE SEQUENCE [LARGE SCALE GENOMIC DNA]</scope>
    <source>
        <strain evidence="8">ATCC BAA-916 / DSM 44818 / CNB-440</strain>
    </source>
</reference>
<dbReference type="PANTHER" id="PTHR11709:SF394">
    <property type="entry name" value="FI03373P-RELATED"/>
    <property type="match status" value="1"/>
</dbReference>
<dbReference type="CDD" id="cd13870">
    <property type="entry name" value="CuRO_2_CopA_like_1"/>
    <property type="match status" value="1"/>
</dbReference>
<keyword evidence="3" id="KW-0186">Copper</keyword>
<dbReference type="InterPro" id="IPR001117">
    <property type="entry name" value="Cu-oxidase_2nd"/>
</dbReference>
<dbReference type="EMBL" id="CP000667">
    <property type="protein sequence ID" value="ABP53105.1"/>
    <property type="molecule type" value="Genomic_DNA"/>
</dbReference>
<dbReference type="GO" id="GO:0016491">
    <property type="term" value="F:oxidoreductase activity"/>
    <property type="evidence" value="ECO:0007669"/>
    <property type="project" value="UniProtKB-KW"/>
</dbReference>
<dbReference type="KEGG" id="stp:Strop_0626"/>
<gene>
    <name evidence="7" type="ordered locus">Strop_0626</name>
</gene>
<feature type="domain" description="Plastocyanin-like" evidence="4">
    <location>
        <begin position="257"/>
        <end position="359"/>
    </location>
</feature>
<organism evidence="7 8">
    <name type="scientific">Salinispora tropica (strain ATCC BAA-916 / DSM 44818 / JCM 13857 / NBRC 105044 / CNB-440)</name>
    <dbReference type="NCBI Taxonomy" id="369723"/>
    <lineage>
        <taxon>Bacteria</taxon>
        <taxon>Bacillati</taxon>
        <taxon>Actinomycetota</taxon>
        <taxon>Actinomycetes</taxon>
        <taxon>Micromonosporales</taxon>
        <taxon>Micromonosporaceae</taxon>
        <taxon>Salinispora</taxon>
    </lineage>
</organism>
<evidence type="ECO:0000259" key="5">
    <source>
        <dbReference type="Pfam" id="PF07731"/>
    </source>
</evidence>
<dbReference type="InterPro" id="IPR034279">
    <property type="entry name" value="CuRO_3_CopA"/>
</dbReference>
<dbReference type="InterPro" id="IPR045087">
    <property type="entry name" value="Cu-oxidase_fam"/>
</dbReference>
<name>A4X2K5_SALTO</name>
<dbReference type="Pfam" id="PF00394">
    <property type="entry name" value="Cu-oxidase"/>
    <property type="match status" value="1"/>
</dbReference>
<dbReference type="PATRIC" id="fig|369723.5.peg.634"/>
<evidence type="ECO:0000313" key="7">
    <source>
        <dbReference type="EMBL" id="ABP53105.1"/>
    </source>
</evidence>
<proteinExistence type="predicted"/>
<evidence type="ECO:0000256" key="2">
    <source>
        <dbReference type="ARBA" id="ARBA00023002"/>
    </source>
</evidence>
<feature type="domain" description="Plastocyanin-like" evidence="6">
    <location>
        <begin position="75"/>
        <end position="179"/>
    </location>
</feature>
<dbReference type="RefSeq" id="WP_011904539.1">
    <property type="nucleotide sequence ID" value="NC_009380.1"/>
</dbReference>
<dbReference type="HOGENOM" id="CLU_009100_6_0_11"/>
<dbReference type="GO" id="GO:0005507">
    <property type="term" value="F:copper ion binding"/>
    <property type="evidence" value="ECO:0007669"/>
    <property type="project" value="InterPro"/>
</dbReference>
<dbReference type="Pfam" id="PF07731">
    <property type="entry name" value="Cu-oxidase_2"/>
    <property type="match status" value="1"/>
</dbReference>
<dbReference type="Pfam" id="PF07732">
    <property type="entry name" value="Cu-oxidase_3"/>
    <property type="match status" value="1"/>
</dbReference>
<evidence type="ECO:0000256" key="1">
    <source>
        <dbReference type="ARBA" id="ARBA00022723"/>
    </source>
</evidence>
<dbReference type="Gene3D" id="2.60.40.420">
    <property type="entry name" value="Cupredoxins - blue copper proteins"/>
    <property type="match status" value="3"/>
</dbReference>
<dbReference type="Proteomes" id="UP000000235">
    <property type="component" value="Chromosome"/>
</dbReference>
<protein>
    <submittedName>
        <fullName evidence="7">Multicopper oxidase, type 3</fullName>
    </submittedName>
</protein>
<dbReference type="STRING" id="369723.Strop_0626"/>
<dbReference type="CDD" id="cd13896">
    <property type="entry name" value="CuRO_3_CopA"/>
    <property type="match status" value="1"/>
</dbReference>
<dbReference type="InterPro" id="IPR002355">
    <property type="entry name" value="Cu_oxidase_Cu_BS"/>
</dbReference>
<evidence type="ECO:0000313" key="8">
    <source>
        <dbReference type="Proteomes" id="UP000000235"/>
    </source>
</evidence>
<dbReference type="PROSITE" id="PS51318">
    <property type="entry name" value="TAT"/>
    <property type="match status" value="1"/>
</dbReference>
<evidence type="ECO:0000259" key="4">
    <source>
        <dbReference type="Pfam" id="PF00394"/>
    </source>
</evidence>